<name>A0ABQ8JR49_DERPT</name>
<dbReference type="Proteomes" id="UP000887458">
    <property type="component" value="Unassembled WGS sequence"/>
</dbReference>
<accession>A0ABQ8JR49</accession>
<evidence type="ECO:0000313" key="1">
    <source>
        <dbReference type="EMBL" id="KAH9425090.1"/>
    </source>
</evidence>
<evidence type="ECO:0000313" key="2">
    <source>
        <dbReference type="Proteomes" id="UP000887458"/>
    </source>
</evidence>
<reference evidence="1 2" key="2">
    <citation type="journal article" date="2022" name="Mol. Biol. Evol.">
        <title>Comparative Genomics Reveals Insights into the Divergent Evolution of Astigmatic Mites and Household Pest Adaptations.</title>
        <authorList>
            <person name="Xiong Q."/>
            <person name="Wan A.T."/>
            <person name="Liu X."/>
            <person name="Fung C.S."/>
            <person name="Xiao X."/>
            <person name="Malainual N."/>
            <person name="Hou J."/>
            <person name="Wang L."/>
            <person name="Wang M."/>
            <person name="Yang K.Y."/>
            <person name="Cui Y."/>
            <person name="Leung E.L."/>
            <person name="Nong W."/>
            <person name="Shin S.K."/>
            <person name="Au S.W."/>
            <person name="Jeong K.Y."/>
            <person name="Chew F.T."/>
            <person name="Hui J.H."/>
            <person name="Leung T.F."/>
            <person name="Tungtrongchitr A."/>
            <person name="Zhong N."/>
            <person name="Liu Z."/>
            <person name="Tsui S.K."/>
        </authorList>
    </citation>
    <scope>NUCLEOTIDE SEQUENCE [LARGE SCALE GENOMIC DNA]</scope>
    <source>
        <strain evidence="1">Derp</strain>
    </source>
</reference>
<dbReference type="EMBL" id="NJHN03000023">
    <property type="protein sequence ID" value="KAH9425090.1"/>
    <property type="molecule type" value="Genomic_DNA"/>
</dbReference>
<gene>
    <name evidence="1" type="ORF">DERP_011818</name>
</gene>
<protein>
    <submittedName>
        <fullName evidence="1">Uncharacterized protein</fullName>
    </submittedName>
</protein>
<keyword evidence="2" id="KW-1185">Reference proteome</keyword>
<reference evidence="1 2" key="1">
    <citation type="journal article" date="2018" name="J. Allergy Clin. Immunol.">
        <title>High-quality assembly of Dermatophagoides pteronyssinus genome and transcriptome reveals a wide range of novel allergens.</title>
        <authorList>
            <person name="Liu X.Y."/>
            <person name="Yang K.Y."/>
            <person name="Wang M.Q."/>
            <person name="Kwok J.S."/>
            <person name="Zeng X."/>
            <person name="Yang Z."/>
            <person name="Xiao X.J."/>
            <person name="Lau C.P."/>
            <person name="Li Y."/>
            <person name="Huang Z.M."/>
            <person name="Ba J.G."/>
            <person name="Yim A.K."/>
            <person name="Ouyang C.Y."/>
            <person name="Ngai S.M."/>
            <person name="Chan T.F."/>
            <person name="Leung E.L."/>
            <person name="Liu L."/>
            <person name="Liu Z.G."/>
            <person name="Tsui S.K."/>
        </authorList>
    </citation>
    <scope>NUCLEOTIDE SEQUENCE [LARGE SCALE GENOMIC DNA]</scope>
    <source>
        <strain evidence="1">Derp</strain>
    </source>
</reference>
<sequence>MPLNLIDSKFIYAQFQFLFHFNSSYSANNNFKKNLFHSQIDEKENFPFLRYPKKQNLIRLNNWNIKWLSFFKTNLVTKVAI</sequence>
<proteinExistence type="predicted"/>
<comment type="caution">
    <text evidence="1">The sequence shown here is derived from an EMBL/GenBank/DDBJ whole genome shotgun (WGS) entry which is preliminary data.</text>
</comment>
<organism evidence="1 2">
    <name type="scientific">Dermatophagoides pteronyssinus</name>
    <name type="common">European house dust mite</name>
    <dbReference type="NCBI Taxonomy" id="6956"/>
    <lineage>
        <taxon>Eukaryota</taxon>
        <taxon>Metazoa</taxon>
        <taxon>Ecdysozoa</taxon>
        <taxon>Arthropoda</taxon>
        <taxon>Chelicerata</taxon>
        <taxon>Arachnida</taxon>
        <taxon>Acari</taxon>
        <taxon>Acariformes</taxon>
        <taxon>Sarcoptiformes</taxon>
        <taxon>Astigmata</taxon>
        <taxon>Psoroptidia</taxon>
        <taxon>Analgoidea</taxon>
        <taxon>Pyroglyphidae</taxon>
        <taxon>Dermatophagoidinae</taxon>
        <taxon>Dermatophagoides</taxon>
    </lineage>
</organism>